<sequence length="376" mass="44150">MKEINRIIELKIKEKLFDGRVVILYGPRRVGKTTLVKKLIREYGGKYFSCEEPDVARALTNKTSTEMKKFLGDAKLVILDEAQKIHNIGTSLKLLIDNFPDMQIIATGSSSFDLANKINEPLTGRNWEFHLYPFSMAELTDSFGTLETNRLLDFFLTYGTYPEVVFENNNREDLLEKITNDYLYKDILSYEGVRKPEILKKILRLLALQVGQLVSYSEIAEKAETSRDTVRSYIEILEKAFIIFKLPPLTKRKRDEIKLMNKIYFFDTGILNTLLQNYNMPEFRKDKGHVFENFFIAEKMKQRSYQSIKNTVYYWRNKSGNEIDFIEEYRTGEEYRLFECKYTDNKKIVIPSQFIETYGTNKIQIISKENILENLS</sequence>
<dbReference type="InterPro" id="IPR041682">
    <property type="entry name" value="AAA_14"/>
</dbReference>
<accession>A0A0G0TRM5</accession>
<reference evidence="3 4" key="1">
    <citation type="journal article" date="2015" name="Nature">
        <title>rRNA introns, odd ribosomes, and small enigmatic genomes across a large radiation of phyla.</title>
        <authorList>
            <person name="Brown C.T."/>
            <person name="Hug L.A."/>
            <person name="Thomas B.C."/>
            <person name="Sharon I."/>
            <person name="Castelle C.J."/>
            <person name="Singh A."/>
            <person name="Wilkins M.J."/>
            <person name="Williams K.H."/>
            <person name="Banfield J.F."/>
        </authorList>
    </citation>
    <scope>NUCLEOTIDE SEQUENCE [LARGE SCALE GENOMIC DNA]</scope>
</reference>
<dbReference type="Gene3D" id="3.40.50.300">
    <property type="entry name" value="P-loop containing nucleotide triphosphate hydrolases"/>
    <property type="match status" value="1"/>
</dbReference>
<protein>
    <recommendedName>
        <fullName evidence="2">AAA+ ATPase domain-containing protein</fullName>
    </recommendedName>
</protein>
<dbReference type="Proteomes" id="UP000034749">
    <property type="component" value="Unassembled WGS sequence"/>
</dbReference>
<dbReference type="InterPro" id="IPR027417">
    <property type="entry name" value="P-loop_NTPase"/>
</dbReference>
<evidence type="ECO:0000313" key="3">
    <source>
        <dbReference type="EMBL" id="KKR79613.1"/>
    </source>
</evidence>
<proteinExistence type="predicted"/>
<evidence type="ECO:0000256" key="1">
    <source>
        <dbReference type="ARBA" id="ARBA00023125"/>
    </source>
</evidence>
<dbReference type="PANTHER" id="PTHR43566">
    <property type="entry name" value="CONSERVED PROTEIN"/>
    <property type="match status" value="1"/>
</dbReference>
<dbReference type="GO" id="GO:0003677">
    <property type="term" value="F:DNA binding"/>
    <property type="evidence" value="ECO:0007669"/>
    <property type="project" value="UniProtKB-KW"/>
</dbReference>
<evidence type="ECO:0000313" key="4">
    <source>
        <dbReference type="Proteomes" id="UP000034749"/>
    </source>
</evidence>
<dbReference type="PANTHER" id="PTHR43566:SF1">
    <property type="entry name" value="AAA+ ATPASE DOMAIN-CONTAINING PROTEIN"/>
    <property type="match status" value="1"/>
</dbReference>
<dbReference type="Gene3D" id="1.10.10.10">
    <property type="entry name" value="Winged helix-like DNA-binding domain superfamily/Winged helix DNA-binding domain"/>
    <property type="match status" value="1"/>
</dbReference>
<organism evidence="3 4">
    <name type="scientific">Candidatus Nomurabacteria bacterium GW2011_GWA2_40_9</name>
    <dbReference type="NCBI Taxonomy" id="1618734"/>
    <lineage>
        <taxon>Bacteria</taxon>
        <taxon>Candidatus Nomuraibacteriota</taxon>
    </lineage>
</organism>
<name>A0A0G0TRM5_9BACT</name>
<keyword evidence="1" id="KW-0238">DNA-binding</keyword>
<dbReference type="EMBL" id="LBZW01000005">
    <property type="protein sequence ID" value="KKR79613.1"/>
    <property type="molecule type" value="Genomic_DNA"/>
</dbReference>
<comment type="caution">
    <text evidence="3">The sequence shown here is derived from an EMBL/GenBank/DDBJ whole genome shotgun (WGS) entry which is preliminary data.</text>
</comment>
<dbReference type="InterPro" id="IPR036390">
    <property type="entry name" value="WH_DNA-bd_sf"/>
</dbReference>
<dbReference type="InterPro" id="IPR003593">
    <property type="entry name" value="AAA+_ATPase"/>
</dbReference>
<evidence type="ECO:0000259" key="2">
    <source>
        <dbReference type="SMART" id="SM00382"/>
    </source>
</evidence>
<dbReference type="InterPro" id="IPR025420">
    <property type="entry name" value="DUF4143"/>
</dbReference>
<dbReference type="InterPro" id="IPR036388">
    <property type="entry name" value="WH-like_DNA-bd_sf"/>
</dbReference>
<dbReference type="SUPFAM" id="SSF46785">
    <property type="entry name" value="Winged helix' DNA-binding domain"/>
    <property type="match status" value="1"/>
</dbReference>
<dbReference type="Pfam" id="PF13635">
    <property type="entry name" value="DUF4143"/>
    <property type="match status" value="1"/>
</dbReference>
<dbReference type="AlphaFoldDB" id="A0A0G0TRM5"/>
<feature type="domain" description="AAA+ ATPase" evidence="2">
    <location>
        <begin position="18"/>
        <end position="133"/>
    </location>
</feature>
<dbReference type="SUPFAM" id="SSF52540">
    <property type="entry name" value="P-loop containing nucleoside triphosphate hydrolases"/>
    <property type="match status" value="1"/>
</dbReference>
<gene>
    <name evidence="3" type="ORF">UU24_C0005G0031</name>
</gene>
<dbReference type="SMART" id="SM00382">
    <property type="entry name" value="AAA"/>
    <property type="match status" value="1"/>
</dbReference>
<dbReference type="Pfam" id="PF13173">
    <property type="entry name" value="AAA_14"/>
    <property type="match status" value="1"/>
</dbReference>